<feature type="compositionally biased region" description="Low complexity" evidence="2">
    <location>
        <begin position="9"/>
        <end position="20"/>
    </location>
</feature>
<dbReference type="AlphaFoldDB" id="A0A0M3KHI2"/>
<reference evidence="5" key="1">
    <citation type="submission" date="2017-02" db="UniProtKB">
        <authorList>
            <consortium name="WormBaseParasite"/>
        </authorList>
    </citation>
    <scope>IDENTIFICATION</scope>
</reference>
<dbReference type="PANTHER" id="PTHR24149">
    <property type="entry name" value="ANKYRIN REPEAT DOMAIN-CONTAINING PROTEIN 12"/>
    <property type="match status" value="1"/>
</dbReference>
<dbReference type="Pfam" id="PF12796">
    <property type="entry name" value="Ank_2"/>
    <property type="match status" value="1"/>
</dbReference>
<gene>
    <name evidence="3" type="ORF">ASIM_LOCUS19830</name>
</gene>
<feature type="region of interest" description="Disordered" evidence="2">
    <location>
        <begin position="1"/>
        <end position="58"/>
    </location>
</feature>
<reference evidence="3 4" key="2">
    <citation type="submission" date="2018-11" db="EMBL/GenBank/DDBJ databases">
        <authorList>
            <consortium name="Pathogen Informatics"/>
        </authorList>
    </citation>
    <scope>NUCLEOTIDE SEQUENCE [LARGE SCALE GENOMIC DNA]</scope>
</reference>
<keyword evidence="1" id="KW-0040">ANK repeat</keyword>
<feature type="repeat" description="ANK" evidence="1">
    <location>
        <begin position="52"/>
        <end position="84"/>
    </location>
</feature>
<dbReference type="SMART" id="SM00248">
    <property type="entry name" value="ANK"/>
    <property type="match status" value="2"/>
</dbReference>
<dbReference type="GO" id="GO:0005654">
    <property type="term" value="C:nucleoplasm"/>
    <property type="evidence" value="ECO:0007669"/>
    <property type="project" value="TreeGrafter"/>
</dbReference>
<sequence>MEQPNQAGTETSSTSSHSTTAVGMASPNAAGSSTHTTPKARRVAKVHKKNERGETALHVAARRGEHRLCKKLLQEGAMVNACDYAGWTPLHEACSHAHLKVAKVLISGGGNVNACSESGDTPLHDASSNGSEKVSYSQFYLTISFTCVNVNFK</sequence>
<evidence type="ECO:0000313" key="5">
    <source>
        <dbReference type="WBParaSite" id="ASIM_0002044701-mRNA-1"/>
    </source>
</evidence>
<dbReference type="PRINTS" id="PR01415">
    <property type="entry name" value="ANKYRIN"/>
</dbReference>
<dbReference type="EMBL" id="UYRR01038052">
    <property type="protein sequence ID" value="VDK72436.1"/>
    <property type="molecule type" value="Genomic_DNA"/>
</dbReference>
<dbReference type="InterPro" id="IPR036770">
    <property type="entry name" value="Ankyrin_rpt-contain_sf"/>
</dbReference>
<dbReference type="WBParaSite" id="ASIM_0002044701-mRNA-1">
    <property type="protein sequence ID" value="ASIM_0002044701-mRNA-1"/>
    <property type="gene ID" value="ASIM_0002044701"/>
</dbReference>
<dbReference type="Gene3D" id="1.25.40.20">
    <property type="entry name" value="Ankyrin repeat-containing domain"/>
    <property type="match status" value="2"/>
</dbReference>
<name>A0A0M3KHI2_ANISI</name>
<accession>A0A0M3KHI2</accession>
<dbReference type="Proteomes" id="UP000267096">
    <property type="component" value="Unassembled WGS sequence"/>
</dbReference>
<feature type="repeat" description="ANK" evidence="1">
    <location>
        <begin position="85"/>
        <end position="117"/>
    </location>
</feature>
<evidence type="ECO:0000313" key="3">
    <source>
        <dbReference type="EMBL" id="VDK72436.1"/>
    </source>
</evidence>
<organism evidence="5">
    <name type="scientific">Anisakis simplex</name>
    <name type="common">Herring worm</name>
    <dbReference type="NCBI Taxonomy" id="6269"/>
    <lineage>
        <taxon>Eukaryota</taxon>
        <taxon>Metazoa</taxon>
        <taxon>Ecdysozoa</taxon>
        <taxon>Nematoda</taxon>
        <taxon>Chromadorea</taxon>
        <taxon>Rhabditida</taxon>
        <taxon>Spirurina</taxon>
        <taxon>Ascaridomorpha</taxon>
        <taxon>Ascaridoidea</taxon>
        <taxon>Anisakidae</taxon>
        <taxon>Anisakis</taxon>
        <taxon>Anisakis simplex complex</taxon>
    </lineage>
</organism>
<dbReference type="PROSITE" id="PS50088">
    <property type="entry name" value="ANK_REPEAT"/>
    <property type="match status" value="2"/>
</dbReference>
<dbReference type="OrthoDB" id="5841750at2759"/>
<evidence type="ECO:0000256" key="1">
    <source>
        <dbReference type="PROSITE-ProRule" id="PRU00023"/>
    </source>
</evidence>
<dbReference type="PANTHER" id="PTHR24149:SF14">
    <property type="entry name" value="ANKYRIN REPEAT DOMAIN 12"/>
    <property type="match status" value="1"/>
</dbReference>
<evidence type="ECO:0000313" key="4">
    <source>
        <dbReference type="Proteomes" id="UP000267096"/>
    </source>
</evidence>
<dbReference type="SUPFAM" id="SSF48403">
    <property type="entry name" value="Ankyrin repeat"/>
    <property type="match status" value="1"/>
</dbReference>
<protein>
    <submittedName>
        <fullName evidence="5">ANK_REP_REGION domain-containing protein</fullName>
    </submittedName>
</protein>
<dbReference type="PROSITE" id="PS50297">
    <property type="entry name" value="ANK_REP_REGION"/>
    <property type="match status" value="2"/>
</dbReference>
<evidence type="ECO:0000256" key="2">
    <source>
        <dbReference type="SAM" id="MobiDB-lite"/>
    </source>
</evidence>
<proteinExistence type="predicted"/>
<feature type="compositionally biased region" description="Basic residues" evidence="2">
    <location>
        <begin position="38"/>
        <end position="50"/>
    </location>
</feature>
<dbReference type="InterPro" id="IPR053210">
    <property type="entry name" value="ANKRD12"/>
</dbReference>
<keyword evidence="4" id="KW-1185">Reference proteome</keyword>
<dbReference type="InterPro" id="IPR002110">
    <property type="entry name" value="Ankyrin_rpt"/>
</dbReference>